<dbReference type="InterPro" id="IPR005829">
    <property type="entry name" value="Sugar_transporter_CS"/>
</dbReference>
<dbReference type="GeneID" id="20351066"/>
<feature type="transmembrane region" description="Helical" evidence="11">
    <location>
        <begin position="389"/>
        <end position="409"/>
    </location>
</feature>
<dbReference type="OrthoDB" id="4062836at2759"/>
<dbReference type="Pfam" id="PF00083">
    <property type="entry name" value="Sugar_tr"/>
    <property type="match status" value="1"/>
</dbReference>
<keyword evidence="8" id="KW-0462">Maltose metabolism</keyword>
<dbReference type="STRING" id="644352.J3PAT3"/>
<reference evidence="15" key="1">
    <citation type="submission" date="2010-07" db="EMBL/GenBank/DDBJ databases">
        <title>The genome sequence of Gaeumannomyces graminis var. tritici strain R3-111a-1.</title>
        <authorList>
            <consortium name="The Broad Institute Genome Sequencing Platform"/>
            <person name="Ma L.-J."/>
            <person name="Dead R."/>
            <person name="Young S."/>
            <person name="Zeng Q."/>
            <person name="Koehrsen M."/>
            <person name="Alvarado L."/>
            <person name="Berlin A."/>
            <person name="Chapman S.B."/>
            <person name="Chen Z."/>
            <person name="Freedman E."/>
            <person name="Gellesch M."/>
            <person name="Goldberg J."/>
            <person name="Griggs A."/>
            <person name="Gujja S."/>
            <person name="Heilman E.R."/>
            <person name="Heiman D."/>
            <person name="Hepburn T."/>
            <person name="Howarth C."/>
            <person name="Jen D."/>
            <person name="Larson L."/>
            <person name="Mehta T."/>
            <person name="Neiman D."/>
            <person name="Pearson M."/>
            <person name="Roberts A."/>
            <person name="Saif S."/>
            <person name="Shea T."/>
            <person name="Shenoy N."/>
            <person name="Sisk P."/>
            <person name="Stolte C."/>
            <person name="Sykes S."/>
            <person name="Walk T."/>
            <person name="White J."/>
            <person name="Yandava C."/>
            <person name="Haas B."/>
            <person name="Nusbaum C."/>
            <person name="Birren B."/>
        </authorList>
    </citation>
    <scope>NUCLEOTIDE SEQUENCE [LARGE SCALE GENOMIC DNA]</scope>
    <source>
        <strain evidence="15">R3-111a-1</strain>
    </source>
</reference>
<reference evidence="14" key="4">
    <citation type="journal article" date="2015" name="G3 (Bethesda)">
        <title>Genome sequences of three phytopathogenic species of the Magnaporthaceae family of fungi.</title>
        <authorList>
            <person name="Okagaki L.H."/>
            <person name="Nunes C.C."/>
            <person name="Sailsbery J."/>
            <person name="Clay B."/>
            <person name="Brown D."/>
            <person name="John T."/>
            <person name="Oh Y."/>
            <person name="Young N."/>
            <person name="Fitzgerald M."/>
            <person name="Haas B.J."/>
            <person name="Zeng Q."/>
            <person name="Young S."/>
            <person name="Adiconis X."/>
            <person name="Fan L."/>
            <person name="Levin J.Z."/>
            <person name="Mitchell T.K."/>
            <person name="Okubara P.A."/>
            <person name="Farman M.L."/>
            <person name="Kohn L.M."/>
            <person name="Birren B."/>
            <person name="Ma L.-J."/>
            <person name="Dean R.A."/>
        </authorList>
    </citation>
    <scope>NUCLEOTIDE SEQUENCE</scope>
    <source>
        <strain evidence="14">R3-111a-1</strain>
    </source>
</reference>
<evidence type="ECO:0000256" key="7">
    <source>
        <dbReference type="ARBA" id="ARBA00023136"/>
    </source>
</evidence>
<dbReference type="EMBL" id="GL385400">
    <property type="protein sequence ID" value="EJT71349.1"/>
    <property type="molecule type" value="Genomic_DNA"/>
</dbReference>
<evidence type="ECO:0000256" key="10">
    <source>
        <dbReference type="SAM" id="MobiDB-lite"/>
    </source>
</evidence>
<dbReference type="PANTHER" id="PTHR48022">
    <property type="entry name" value="PLASTIDIC GLUCOSE TRANSPORTER 4"/>
    <property type="match status" value="1"/>
</dbReference>
<keyword evidence="15" id="KW-1185">Reference proteome</keyword>
<dbReference type="AlphaFoldDB" id="J3PAT3"/>
<feature type="transmembrane region" description="Helical" evidence="11">
    <location>
        <begin position="488"/>
        <end position="504"/>
    </location>
</feature>
<feature type="transmembrane region" description="Helical" evidence="11">
    <location>
        <begin position="240"/>
        <end position="261"/>
    </location>
</feature>
<feature type="transmembrane region" description="Helical" evidence="11">
    <location>
        <begin position="201"/>
        <end position="220"/>
    </location>
</feature>
<comment type="subcellular location">
    <subcellularLocation>
        <location evidence="1">Membrane</location>
        <topology evidence="1">Multi-pass membrane protein</topology>
    </subcellularLocation>
</comment>
<feature type="transmembrane region" description="Helical" evidence="11">
    <location>
        <begin position="143"/>
        <end position="161"/>
    </location>
</feature>
<dbReference type="GO" id="GO:0000023">
    <property type="term" value="P:maltose metabolic process"/>
    <property type="evidence" value="ECO:0007669"/>
    <property type="project" value="UniProtKB-KW"/>
</dbReference>
<dbReference type="InterPro" id="IPR005828">
    <property type="entry name" value="MFS_sugar_transport-like"/>
</dbReference>
<evidence type="ECO:0000256" key="1">
    <source>
        <dbReference type="ARBA" id="ARBA00004141"/>
    </source>
</evidence>
<keyword evidence="5 11" id="KW-0812">Transmembrane</keyword>
<dbReference type="PROSITE" id="PS00217">
    <property type="entry name" value="SUGAR_TRANSPORT_2"/>
    <property type="match status" value="1"/>
</dbReference>
<dbReference type="Gene3D" id="1.20.1250.20">
    <property type="entry name" value="MFS general substrate transporter like domains"/>
    <property type="match status" value="1"/>
</dbReference>
<keyword evidence="3 9" id="KW-0813">Transport</keyword>
<feature type="transmembrane region" description="Helical" evidence="11">
    <location>
        <begin position="364"/>
        <end position="383"/>
    </location>
</feature>
<dbReference type="NCBIfam" id="TIGR00879">
    <property type="entry name" value="SP"/>
    <property type="match status" value="1"/>
</dbReference>
<name>J3PAT3_GAET3</name>
<dbReference type="SUPFAM" id="SSF103473">
    <property type="entry name" value="MFS general substrate transporter"/>
    <property type="match status" value="1"/>
</dbReference>
<dbReference type="GO" id="GO:0005351">
    <property type="term" value="F:carbohydrate:proton symporter activity"/>
    <property type="evidence" value="ECO:0007669"/>
    <property type="project" value="TreeGrafter"/>
</dbReference>
<dbReference type="GO" id="GO:0016020">
    <property type="term" value="C:membrane"/>
    <property type="evidence" value="ECO:0007669"/>
    <property type="project" value="UniProtKB-SubCell"/>
</dbReference>
<feature type="transmembrane region" description="Helical" evidence="11">
    <location>
        <begin position="421"/>
        <end position="441"/>
    </location>
</feature>
<feature type="transmembrane region" description="Helical" evidence="11">
    <location>
        <begin position="167"/>
        <end position="189"/>
    </location>
</feature>
<reference evidence="14" key="5">
    <citation type="submission" date="2018-04" db="UniProtKB">
        <authorList>
            <consortium name="EnsemblFungi"/>
        </authorList>
    </citation>
    <scope>IDENTIFICATION</scope>
    <source>
        <strain evidence="14">R3-111a-1</strain>
    </source>
</reference>
<sequence length="573" mass="63419">MDKEKGKQAPIVAAEDDGGPADDVAVEKERIHNLEAMIEGAKRATENEHKMGLFEALRMYPKASAWSILISVAVIMEGFDVVLLSNFYAYPEFKKSFGNPTGNGDYQLPAQWQAGLSNGVACGQIFGLLINGIIAERWGYRKVYIGSMVCLTGFIFLFFFANSLPMLLAAEVLCGIPWGIFQTLTTSYAAEVAPVALRAYLTTWVNACWGIGQLVSVGMLRGLLSRTDEWGWRIPYALQWVWPPMLIVVAALAPESPWWLVRRGRIDDARASLRRLAAASASAESLDQTVDMMQHTIRLEKEVQQGASYIDCFRGADLRRTECTVGAWACQQLCGSAFMSYSTYFFQQAGIPVSASFSLTMGQYAINTGGVVIAWLLMGSLGVGRRTLYLWGAVWMFVVLMLVGGVGELGTTPASWAAGSLLLVWSVSYQFTVGTICYSLVTEYPSRQLLIKTLNLGRATYCVLNIVKNSFMPYMLNPTAWNWKSRTAFFWAGLDLLVIVWVYFRLPEPTGFTYAELDRLFELGVPARKFQSVGIDVFRKDDERLTVAKDAVARAQLGSAAGEKPEVEGREKA</sequence>
<dbReference type="InterPro" id="IPR020846">
    <property type="entry name" value="MFS_dom"/>
</dbReference>
<evidence type="ECO:0000256" key="8">
    <source>
        <dbReference type="ARBA" id="ARBA00026248"/>
    </source>
</evidence>
<feature type="domain" description="Major facilitator superfamily (MFS) profile" evidence="12">
    <location>
        <begin position="66"/>
        <end position="510"/>
    </location>
</feature>
<feature type="region of interest" description="Disordered" evidence="10">
    <location>
        <begin position="1"/>
        <end position="20"/>
    </location>
</feature>
<dbReference type="InterPro" id="IPR036259">
    <property type="entry name" value="MFS_trans_sf"/>
</dbReference>
<keyword evidence="7 11" id="KW-0472">Membrane</keyword>
<reference evidence="13" key="2">
    <citation type="submission" date="2010-07" db="EMBL/GenBank/DDBJ databases">
        <authorList>
            <consortium name="The Broad Institute Genome Sequencing Platform"/>
            <consortium name="Broad Institute Genome Sequencing Center for Infectious Disease"/>
            <person name="Ma L.-J."/>
            <person name="Dead R."/>
            <person name="Young S."/>
            <person name="Zeng Q."/>
            <person name="Koehrsen M."/>
            <person name="Alvarado L."/>
            <person name="Berlin A."/>
            <person name="Chapman S.B."/>
            <person name="Chen Z."/>
            <person name="Freedman E."/>
            <person name="Gellesch M."/>
            <person name="Goldberg J."/>
            <person name="Griggs A."/>
            <person name="Gujja S."/>
            <person name="Heilman E.R."/>
            <person name="Heiman D."/>
            <person name="Hepburn T."/>
            <person name="Howarth C."/>
            <person name="Jen D."/>
            <person name="Larson L."/>
            <person name="Mehta T."/>
            <person name="Neiman D."/>
            <person name="Pearson M."/>
            <person name="Roberts A."/>
            <person name="Saif S."/>
            <person name="Shea T."/>
            <person name="Shenoy N."/>
            <person name="Sisk P."/>
            <person name="Stolte C."/>
            <person name="Sykes S."/>
            <person name="Walk T."/>
            <person name="White J."/>
            <person name="Yandava C."/>
            <person name="Haas B."/>
            <person name="Nusbaum C."/>
            <person name="Birren B."/>
        </authorList>
    </citation>
    <scope>NUCLEOTIDE SEQUENCE</scope>
    <source>
        <strain evidence="13">R3-111a-1</strain>
    </source>
</reference>
<protein>
    <recommendedName>
        <fullName evidence="12">Major facilitator superfamily (MFS) profile domain-containing protein</fullName>
    </recommendedName>
</protein>
<evidence type="ECO:0000256" key="3">
    <source>
        <dbReference type="ARBA" id="ARBA00022448"/>
    </source>
</evidence>
<evidence type="ECO:0000256" key="9">
    <source>
        <dbReference type="RuleBase" id="RU003346"/>
    </source>
</evidence>
<dbReference type="Proteomes" id="UP000006039">
    <property type="component" value="Unassembled WGS sequence"/>
</dbReference>
<dbReference type="FunCoup" id="J3PAT3">
    <property type="interactions" value="39"/>
</dbReference>
<evidence type="ECO:0000256" key="2">
    <source>
        <dbReference type="ARBA" id="ARBA00010992"/>
    </source>
</evidence>
<dbReference type="InterPro" id="IPR003663">
    <property type="entry name" value="Sugar/inositol_transpt"/>
</dbReference>
<evidence type="ECO:0000313" key="14">
    <source>
        <dbReference type="EnsemblFungi" id="EJT71349"/>
    </source>
</evidence>
<keyword evidence="6 11" id="KW-1133">Transmembrane helix</keyword>
<dbReference type="EnsemblFungi" id="EJT71349">
    <property type="protein sequence ID" value="EJT71349"/>
    <property type="gene ID" value="GGTG_10608"/>
</dbReference>
<keyword evidence="4" id="KW-0762">Sugar transport</keyword>
<organism evidence="13">
    <name type="scientific">Gaeumannomyces tritici (strain R3-111a-1)</name>
    <name type="common">Wheat and barley take-all root rot fungus</name>
    <name type="synonym">Gaeumannomyces graminis var. tritici</name>
    <dbReference type="NCBI Taxonomy" id="644352"/>
    <lineage>
        <taxon>Eukaryota</taxon>
        <taxon>Fungi</taxon>
        <taxon>Dikarya</taxon>
        <taxon>Ascomycota</taxon>
        <taxon>Pezizomycotina</taxon>
        <taxon>Sordariomycetes</taxon>
        <taxon>Sordariomycetidae</taxon>
        <taxon>Magnaporthales</taxon>
        <taxon>Magnaporthaceae</taxon>
        <taxon>Gaeumannomyces</taxon>
    </lineage>
</organism>
<dbReference type="HOGENOM" id="CLU_001265_11_5_1"/>
<evidence type="ECO:0000256" key="5">
    <source>
        <dbReference type="ARBA" id="ARBA00022692"/>
    </source>
</evidence>
<feature type="transmembrane region" description="Helical" evidence="11">
    <location>
        <begin position="68"/>
        <end position="90"/>
    </location>
</feature>
<gene>
    <name evidence="14" type="primary">20351066</name>
    <name evidence="13" type="ORF">GGTG_10608</name>
</gene>
<reference evidence="13" key="3">
    <citation type="submission" date="2010-09" db="EMBL/GenBank/DDBJ databases">
        <title>Annotation of Gaeumannomyces graminis var. tritici R3-111a-1.</title>
        <authorList>
            <consortium name="The Broad Institute Genome Sequencing Platform"/>
            <person name="Ma L.-J."/>
            <person name="Dead R."/>
            <person name="Young S.K."/>
            <person name="Zeng Q."/>
            <person name="Gargeya S."/>
            <person name="Fitzgerald M."/>
            <person name="Haas B."/>
            <person name="Abouelleil A."/>
            <person name="Alvarado L."/>
            <person name="Arachchi H.M."/>
            <person name="Berlin A."/>
            <person name="Brown A."/>
            <person name="Chapman S.B."/>
            <person name="Chen Z."/>
            <person name="Dunbar C."/>
            <person name="Freedman E."/>
            <person name="Gearin G."/>
            <person name="Gellesch M."/>
            <person name="Goldberg J."/>
            <person name="Griggs A."/>
            <person name="Gujja S."/>
            <person name="Heiman D."/>
            <person name="Howarth C."/>
            <person name="Larson L."/>
            <person name="Lui A."/>
            <person name="MacDonald P.J.P."/>
            <person name="Mehta T."/>
            <person name="Montmayeur A."/>
            <person name="Murphy C."/>
            <person name="Neiman D."/>
            <person name="Pearson M."/>
            <person name="Priest M."/>
            <person name="Roberts A."/>
            <person name="Saif S."/>
            <person name="Shea T."/>
            <person name="Shenoy N."/>
            <person name="Sisk P."/>
            <person name="Stolte C."/>
            <person name="Sykes S."/>
            <person name="Yandava C."/>
            <person name="Wortman J."/>
            <person name="Nusbaum C."/>
            <person name="Birren B."/>
        </authorList>
    </citation>
    <scope>NUCLEOTIDE SEQUENCE</scope>
    <source>
        <strain evidence="13">R3-111a-1</strain>
    </source>
</reference>
<feature type="transmembrane region" description="Helical" evidence="11">
    <location>
        <begin position="110"/>
        <end position="131"/>
    </location>
</feature>
<dbReference type="VEuPathDB" id="FungiDB:GGTG_10608"/>
<evidence type="ECO:0000256" key="4">
    <source>
        <dbReference type="ARBA" id="ARBA00022597"/>
    </source>
</evidence>
<dbReference type="PANTHER" id="PTHR48022:SF5">
    <property type="entry name" value="ALPHA-GLUCOSIDES PERMEASE MPH2-RELATED"/>
    <property type="match status" value="1"/>
</dbReference>
<proteinExistence type="inferred from homology"/>
<dbReference type="FunFam" id="1.20.1250.20:FF:000254">
    <property type="entry name" value="MAL31p Maltose permease"/>
    <property type="match status" value="1"/>
</dbReference>
<evidence type="ECO:0000256" key="11">
    <source>
        <dbReference type="SAM" id="Phobius"/>
    </source>
</evidence>
<evidence type="ECO:0000256" key="6">
    <source>
        <dbReference type="ARBA" id="ARBA00022989"/>
    </source>
</evidence>
<evidence type="ECO:0000313" key="15">
    <source>
        <dbReference type="Proteomes" id="UP000006039"/>
    </source>
</evidence>
<dbReference type="RefSeq" id="XP_009226746.1">
    <property type="nucleotide sequence ID" value="XM_009228482.1"/>
</dbReference>
<evidence type="ECO:0000259" key="12">
    <source>
        <dbReference type="PROSITE" id="PS50850"/>
    </source>
</evidence>
<evidence type="ECO:0000313" key="13">
    <source>
        <dbReference type="EMBL" id="EJT71349.1"/>
    </source>
</evidence>
<dbReference type="PROSITE" id="PS50850">
    <property type="entry name" value="MFS"/>
    <property type="match status" value="1"/>
</dbReference>
<comment type="similarity">
    <text evidence="2 9">Belongs to the major facilitator superfamily. Sugar transporter (TC 2.A.1.1) family.</text>
</comment>
<accession>J3PAT3</accession>
<dbReference type="InterPro" id="IPR050360">
    <property type="entry name" value="MFS_Sugar_Transporters"/>
</dbReference>
<dbReference type="eggNOG" id="KOG0254">
    <property type="taxonomic scope" value="Eukaryota"/>
</dbReference>